<dbReference type="EC" id="3.2.2.-" evidence="3"/>
<dbReference type="Gene3D" id="1.10.4080.10">
    <property type="entry name" value="ADP-ribosylation/Crystallin J1"/>
    <property type="match status" value="2"/>
</dbReference>
<comment type="caution">
    <text evidence="3">The sequence shown here is derived from an EMBL/GenBank/DDBJ whole genome shotgun (WGS) entry which is preliminary data.</text>
</comment>
<comment type="similarity">
    <text evidence="1">Belongs to the ADP-ribosylglycohydrolase family.</text>
</comment>
<organism evidence="3 4">
    <name type="scientific">Rhodococcus artemisiae</name>
    <dbReference type="NCBI Taxonomy" id="714159"/>
    <lineage>
        <taxon>Bacteria</taxon>
        <taxon>Bacillati</taxon>
        <taxon>Actinomycetota</taxon>
        <taxon>Actinomycetes</taxon>
        <taxon>Mycobacteriales</taxon>
        <taxon>Nocardiaceae</taxon>
        <taxon>Rhodococcus</taxon>
    </lineage>
</organism>
<name>A0ABU7LIT0_9NOCA</name>
<dbReference type="Proteomes" id="UP001336020">
    <property type="component" value="Unassembled WGS sequence"/>
</dbReference>
<dbReference type="PANTHER" id="PTHR16222:SF24">
    <property type="entry name" value="ADP-RIBOSYLHYDROLASE ARH3"/>
    <property type="match status" value="1"/>
</dbReference>
<dbReference type="InterPro" id="IPR036705">
    <property type="entry name" value="Ribosyl_crysJ1_sf"/>
</dbReference>
<dbReference type="InterPro" id="IPR005502">
    <property type="entry name" value="Ribosyl_crysJ1"/>
</dbReference>
<keyword evidence="3" id="KW-0326">Glycosidase</keyword>
<protein>
    <submittedName>
        <fullName evidence="3">ADP-ribosylglycohydrolase family protein</fullName>
        <ecNumber evidence="3">3.2.2.-</ecNumber>
    </submittedName>
</protein>
<keyword evidence="4" id="KW-1185">Reference proteome</keyword>
<sequence>MELGAQQKDRVAGVLVATAAGDALGAGYEFTHPRPDAAIDMIGGGPGPFVPGEWTDDTSMTLAIAEVSASGVPIAGGDTDTTAAIAGGLLGARWGASSVPERWKQMLHGWPGYRVGGLIELAQKTAANAVD</sequence>
<dbReference type="PANTHER" id="PTHR16222">
    <property type="entry name" value="ADP-RIBOSYLGLYCOHYDROLASE"/>
    <property type="match status" value="1"/>
</dbReference>
<dbReference type="Pfam" id="PF03747">
    <property type="entry name" value="ADP_ribosyl_GH"/>
    <property type="match status" value="2"/>
</dbReference>
<accession>A0ABU7LIT0</accession>
<dbReference type="EMBL" id="JAUTXY010000014">
    <property type="protein sequence ID" value="MEE2060807.1"/>
    <property type="molecule type" value="Genomic_DNA"/>
</dbReference>
<gene>
    <name evidence="3" type="ORF">Q7514_25125</name>
</gene>
<keyword evidence="2 3" id="KW-0378">Hydrolase</keyword>
<evidence type="ECO:0000256" key="2">
    <source>
        <dbReference type="ARBA" id="ARBA00022801"/>
    </source>
</evidence>
<dbReference type="InterPro" id="IPR050792">
    <property type="entry name" value="ADP-ribosylglycohydrolase"/>
</dbReference>
<proteinExistence type="inferred from homology"/>
<dbReference type="GO" id="GO:0016798">
    <property type="term" value="F:hydrolase activity, acting on glycosyl bonds"/>
    <property type="evidence" value="ECO:0007669"/>
    <property type="project" value="UniProtKB-KW"/>
</dbReference>
<evidence type="ECO:0000256" key="1">
    <source>
        <dbReference type="ARBA" id="ARBA00010702"/>
    </source>
</evidence>
<reference evidence="3 4" key="1">
    <citation type="submission" date="2023-07" db="EMBL/GenBank/DDBJ databases">
        <authorList>
            <person name="Girao M."/>
            <person name="Carvalho M.F."/>
        </authorList>
    </citation>
    <scope>NUCLEOTIDE SEQUENCE [LARGE SCALE GENOMIC DNA]</scope>
    <source>
        <strain evidence="3 4">YIM65754</strain>
    </source>
</reference>
<evidence type="ECO:0000313" key="3">
    <source>
        <dbReference type="EMBL" id="MEE2060807.1"/>
    </source>
</evidence>
<dbReference type="RefSeq" id="WP_330135982.1">
    <property type="nucleotide sequence ID" value="NZ_JAUTXY010000014.1"/>
</dbReference>
<dbReference type="SUPFAM" id="SSF101478">
    <property type="entry name" value="ADP-ribosylglycohydrolase"/>
    <property type="match status" value="2"/>
</dbReference>
<evidence type="ECO:0000313" key="4">
    <source>
        <dbReference type="Proteomes" id="UP001336020"/>
    </source>
</evidence>